<evidence type="ECO:0000256" key="3">
    <source>
        <dbReference type="ARBA" id="ARBA00015716"/>
    </source>
</evidence>
<evidence type="ECO:0000313" key="8">
    <source>
        <dbReference type="Proteomes" id="UP001157353"/>
    </source>
</evidence>
<evidence type="ECO:0000313" key="7">
    <source>
        <dbReference type="EMBL" id="GLS89135.1"/>
    </source>
</evidence>
<evidence type="ECO:0000256" key="1">
    <source>
        <dbReference type="ARBA" id="ARBA00002868"/>
    </source>
</evidence>
<comment type="caution">
    <text evidence="7">The sequence shown here is derived from an EMBL/GenBank/DDBJ whole genome shotgun (WGS) entry which is preliminary data.</text>
</comment>
<feature type="region of interest" description="Disordered" evidence="6">
    <location>
        <begin position="154"/>
        <end position="174"/>
    </location>
</feature>
<keyword evidence="8" id="KW-1185">Reference proteome</keyword>
<protein>
    <recommendedName>
        <fullName evidence="3">Large ribosomal RNA subunit accumulation protein YceD</fullName>
    </recommendedName>
    <alternativeName>
        <fullName evidence="5">23S rRNA accumulation protein YceD</fullName>
    </alternativeName>
</protein>
<evidence type="ECO:0000256" key="4">
    <source>
        <dbReference type="ARBA" id="ARBA00022517"/>
    </source>
</evidence>
<dbReference type="Pfam" id="PF02620">
    <property type="entry name" value="YceD"/>
    <property type="match status" value="1"/>
</dbReference>
<evidence type="ECO:0000256" key="2">
    <source>
        <dbReference type="ARBA" id="ARBA00010740"/>
    </source>
</evidence>
<accession>A0ABQ6DVY5</accession>
<dbReference type="InterPro" id="IPR003772">
    <property type="entry name" value="YceD"/>
</dbReference>
<sequence length="174" mass="20126">MQKVKLPISVDPVRAAQSGTELEAIIQKALLRRLAESTISIQSDISTKFTFEIDRQKLRIFHGKASVAVELICQRCNEPMIYQCEAEFTYCPVHNQEQENNLPDVYEPIYYDENGEVNLHEIVEDELILTLPQISKHAIEDCEESKFELTFGEIEEEEEQRPNPFEALAQLKRK</sequence>
<dbReference type="PANTHER" id="PTHR38099">
    <property type="entry name" value="LARGE RIBOSOMAL RNA SUBUNIT ACCUMULATION PROTEIN YCED"/>
    <property type="match status" value="1"/>
</dbReference>
<dbReference type="PANTHER" id="PTHR38099:SF1">
    <property type="entry name" value="LARGE RIBOSOMAL RNA SUBUNIT ACCUMULATION PROTEIN YCED"/>
    <property type="match status" value="1"/>
</dbReference>
<dbReference type="InterPro" id="IPR039255">
    <property type="entry name" value="YceD_bac"/>
</dbReference>
<name>A0ABQ6DVY5_9GAMM</name>
<dbReference type="RefSeq" id="WP_284202250.1">
    <property type="nucleotide sequence ID" value="NZ_BSPQ01000001.1"/>
</dbReference>
<comment type="function">
    <text evidence="1">Plays a role in synthesis, processing and/or stability of 23S rRNA.</text>
</comment>
<proteinExistence type="inferred from homology"/>
<gene>
    <name evidence="7" type="ORF">GCM10007916_02020</name>
</gene>
<comment type="similarity">
    <text evidence="2">Belongs to the DUF177 domain family.</text>
</comment>
<organism evidence="7 8">
    <name type="scientific">Psychromonas marina</name>
    <dbReference type="NCBI Taxonomy" id="88364"/>
    <lineage>
        <taxon>Bacteria</taxon>
        <taxon>Pseudomonadati</taxon>
        <taxon>Pseudomonadota</taxon>
        <taxon>Gammaproteobacteria</taxon>
        <taxon>Alteromonadales</taxon>
        <taxon>Psychromonadaceae</taxon>
        <taxon>Psychromonas</taxon>
    </lineage>
</organism>
<dbReference type="Proteomes" id="UP001157353">
    <property type="component" value="Unassembled WGS sequence"/>
</dbReference>
<evidence type="ECO:0000256" key="5">
    <source>
        <dbReference type="ARBA" id="ARBA00031841"/>
    </source>
</evidence>
<keyword evidence="4" id="KW-0690">Ribosome biogenesis</keyword>
<dbReference type="EMBL" id="BSPQ01000001">
    <property type="protein sequence ID" value="GLS89135.1"/>
    <property type="molecule type" value="Genomic_DNA"/>
</dbReference>
<dbReference type="NCBIfam" id="NF008395">
    <property type="entry name" value="PRK11193.1"/>
    <property type="match status" value="1"/>
</dbReference>
<reference evidence="8" key="1">
    <citation type="journal article" date="2019" name="Int. J. Syst. Evol. Microbiol.">
        <title>The Global Catalogue of Microorganisms (GCM) 10K type strain sequencing project: providing services to taxonomists for standard genome sequencing and annotation.</title>
        <authorList>
            <consortium name="The Broad Institute Genomics Platform"/>
            <consortium name="The Broad Institute Genome Sequencing Center for Infectious Disease"/>
            <person name="Wu L."/>
            <person name="Ma J."/>
        </authorList>
    </citation>
    <scope>NUCLEOTIDE SEQUENCE [LARGE SCALE GENOMIC DNA]</scope>
    <source>
        <strain evidence="8">NBRC 103166</strain>
    </source>
</reference>
<evidence type="ECO:0000256" key="6">
    <source>
        <dbReference type="SAM" id="MobiDB-lite"/>
    </source>
</evidence>